<keyword evidence="5" id="KW-1185">Reference proteome</keyword>
<dbReference type="STRING" id="694327.DFW101_1355"/>
<evidence type="ECO:0000313" key="4">
    <source>
        <dbReference type="EMBL" id="EHJ47364.1"/>
    </source>
</evidence>
<evidence type="ECO:0000256" key="1">
    <source>
        <dbReference type="ARBA" id="ARBA00022729"/>
    </source>
</evidence>
<gene>
    <name evidence="4" type="ORF">DFW101_1355</name>
</gene>
<dbReference type="OrthoDB" id="9783488at2"/>
<feature type="signal peptide" evidence="2">
    <location>
        <begin position="1"/>
        <end position="29"/>
    </location>
</feature>
<feature type="domain" description="PBP" evidence="3">
    <location>
        <begin position="36"/>
        <end position="261"/>
    </location>
</feature>
<accession>G7Q7Q5</accession>
<evidence type="ECO:0000313" key="5">
    <source>
        <dbReference type="Proteomes" id="UP000004662"/>
    </source>
</evidence>
<reference evidence="5" key="1">
    <citation type="journal article" date="2015" name="Genome Announc.">
        <title>High-Quality Draft Genome Sequence of Desulfovibrio carbinoliphilus FW-101-2B, an Organic Acid-Oxidizing Sulfate-Reducing Bacterium Isolated from Uranium(VI)-Contaminated Groundwater.</title>
        <authorList>
            <person name="Ramsay B.D."/>
            <person name="Hwang C."/>
            <person name="Woo H.L."/>
            <person name="Carroll S.L."/>
            <person name="Lucas S."/>
            <person name="Han J."/>
            <person name="Lapidus A.L."/>
            <person name="Cheng J.F."/>
            <person name="Goodwin L.A."/>
            <person name="Pitluck S."/>
            <person name="Peters L."/>
            <person name="Chertkov O."/>
            <person name="Held B."/>
            <person name="Detter J.C."/>
            <person name="Han C.S."/>
            <person name="Tapia R."/>
            <person name="Land M.L."/>
            <person name="Hauser L.J."/>
            <person name="Kyrpides N.C."/>
            <person name="Ivanova N.N."/>
            <person name="Mikhailova N."/>
            <person name="Pagani I."/>
            <person name="Woyke T."/>
            <person name="Arkin A.P."/>
            <person name="Dehal P."/>
            <person name="Chivian D."/>
            <person name="Criddle C.S."/>
            <person name="Wu W."/>
            <person name="Chakraborty R."/>
            <person name="Hazen T.C."/>
            <person name="Fields M.W."/>
        </authorList>
    </citation>
    <scope>NUCLEOTIDE SEQUENCE [LARGE SCALE GENOMIC DNA]</scope>
    <source>
        <strain evidence="5">FW-101-2B</strain>
    </source>
</reference>
<dbReference type="HOGENOM" id="CLU_026228_7_0_7"/>
<evidence type="ECO:0000256" key="2">
    <source>
        <dbReference type="SAM" id="SignalP"/>
    </source>
</evidence>
<dbReference type="eggNOG" id="COG0226">
    <property type="taxonomic scope" value="Bacteria"/>
</dbReference>
<dbReference type="EMBL" id="CM001368">
    <property type="protein sequence ID" value="EHJ47364.1"/>
    <property type="molecule type" value="Genomic_DNA"/>
</dbReference>
<dbReference type="PANTHER" id="PTHR30570">
    <property type="entry name" value="PERIPLASMIC PHOSPHATE BINDING COMPONENT OF PHOSPHATE ABC TRANSPORTER"/>
    <property type="match status" value="1"/>
</dbReference>
<dbReference type="AlphaFoldDB" id="G7Q7Q5"/>
<evidence type="ECO:0000259" key="3">
    <source>
        <dbReference type="Pfam" id="PF12849"/>
    </source>
</evidence>
<dbReference type="RefSeq" id="WP_009180768.1">
    <property type="nucleotide sequence ID" value="NZ_CM001368.1"/>
</dbReference>
<protein>
    <recommendedName>
        <fullName evidence="3">PBP domain-containing protein</fullName>
    </recommendedName>
</protein>
<dbReference type="Pfam" id="PF12849">
    <property type="entry name" value="PBP_like_2"/>
    <property type="match status" value="1"/>
</dbReference>
<dbReference type="SUPFAM" id="SSF53850">
    <property type="entry name" value="Periplasmic binding protein-like II"/>
    <property type="match status" value="1"/>
</dbReference>
<dbReference type="Proteomes" id="UP000004662">
    <property type="component" value="Chromosome"/>
</dbReference>
<dbReference type="InterPro" id="IPR024370">
    <property type="entry name" value="PBP_domain"/>
</dbReference>
<name>G7Q7Q5_9BACT</name>
<organism evidence="4 5">
    <name type="scientific">Solidesulfovibrio carbinoliphilus subsp. oakridgensis</name>
    <dbReference type="NCBI Taxonomy" id="694327"/>
    <lineage>
        <taxon>Bacteria</taxon>
        <taxon>Pseudomonadati</taxon>
        <taxon>Thermodesulfobacteriota</taxon>
        <taxon>Desulfovibrionia</taxon>
        <taxon>Desulfovibrionales</taxon>
        <taxon>Desulfovibrionaceae</taxon>
        <taxon>Solidesulfovibrio</taxon>
    </lineage>
</organism>
<dbReference type="PROSITE" id="PS51257">
    <property type="entry name" value="PROKAR_LIPOPROTEIN"/>
    <property type="match status" value="1"/>
</dbReference>
<dbReference type="InterPro" id="IPR050811">
    <property type="entry name" value="Phosphate_ABC_transporter"/>
</dbReference>
<sequence length="288" mass="29876">MGRSKGRRGTWLPWAVLACLILAVGPVRAADGQGRPLVVTGTGDSEALLRHMAALFLRRHPDAAQTAIEVPDSVGTMGGLKAVLAGQAELARTARPLRDEEKAAGLAETVFAMAPIVFAVNLSVTGLDSLTADQALAVFSGRVRDWSELGGAPGPIYPVCRKTPETSRDKLDAAIPGFADLDCRDQAVAYSTPEAVRLVATYPGAIGYFTLPAMAGTPLRLLAFEGVAPTPDNLGRGAYPLSVPFALAYKPPLGPAAARFLAALGQADARALLAQFGCLPGDGRPAAP</sequence>
<dbReference type="PANTHER" id="PTHR30570:SF1">
    <property type="entry name" value="PHOSPHATE-BINDING PROTEIN PSTS"/>
    <property type="match status" value="1"/>
</dbReference>
<proteinExistence type="predicted"/>
<feature type="chain" id="PRO_5003503500" description="PBP domain-containing protein" evidence="2">
    <location>
        <begin position="30"/>
        <end position="288"/>
    </location>
</feature>
<keyword evidence="1 2" id="KW-0732">Signal</keyword>
<dbReference type="Gene3D" id="3.40.190.10">
    <property type="entry name" value="Periplasmic binding protein-like II"/>
    <property type="match status" value="2"/>
</dbReference>